<evidence type="ECO:0000256" key="4">
    <source>
        <dbReference type="RuleBase" id="RU004514"/>
    </source>
</evidence>
<dbReference type="NCBIfam" id="TIGR00044">
    <property type="entry name" value="YggS family pyridoxal phosphate-dependent enzyme"/>
    <property type="match status" value="1"/>
</dbReference>
<dbReference type="Proteomes" id="UP000004208">
    <property type="component" value="Unassembled WGS sequence"/>
</dbReference>
<evidence type="ECO:0000313" key="6">
    <source>
        <dbReference type="EMBL" id="EFK53605.1"/>
    </source>
</evidence>
<evidence type="ECO:0000256" key="3">
    <source>
        <dbReference type="PIRSR" id="PIRSR004848-1"/>
    </source>
</evidence>
<keyword evidence="1 2" id="KW-0663">Pyridoxal phosphate</keyword>
<comment type="function">
    <text evidence="2">Pyridoxal 5'-phosphate (PLP)-binding protein, which is involved in PLP homeostasis.</text>
</comment>
<keyword evidence="7" id="KW-1185">Reference proteome</keyword>
<dbReference type="PANTHER" id="PTHR10146:SF14">
    <property type="entry name" value="PYRIDOXAL PHOSPHATE HOMEOSTASIS PROTEIN"/>
    <property type="match status" value="1"/>
</dbReference>
<feature type="modified residue" description="N6-(pyridoxal phosphate)lysine" evidence="2 3">
    <location>
        <position position="40"/>
    </location>
</feature>
<dbReference type="eggNOG" id="COG0325">
    <property type="taxonomic scope" value="Bacteria"/>
</dbReference>
<sequence>MMTRKDELAANLEGLRKDVRAAERSAGREDGSVAILPVTKFHPASDVALLAELGIATVGENREQEAKQKAAELPNMRFAMIGQIQTKKANSVARWASEVHSLDSVKLARALDSGVALALERGDRTSDQLPCLIQLSFDEDENRGGVRESDLAELVAEAEQLEHVLVDGFMVVPPIDADPARVFEASRSIADDYAGRLGRPMLLSAGMSHDFEQAITCGSDIVRVGTRLLGQRPVG</sequence>
<comment type="cofactor">
    <cofactor evidence="3">
        <name>pyridoxal 5'-phosphate</name>
        <dbReference type="ChEBI" id="CHEBI:597326"/>
    </cofactor>
</comment>
<dbReference type="InterPro" id="IPR001608">
    <property type="entry name" value="Ala_racemase_N"/>
</dbReference>
<dbReference type="EMBL" id="ACLJ02000003">
    <property type="protein sequence ID" value="EFK53605.1"/>
    <property type="molecule type" value="Genomic_DNA"/>
</dbReference>
<dbReference type="HAMAP" id="MF_02087">
    <property type="entry name" value="PLP_homeostasis"/>
    <property type="match status" value="1"/>
</dbReference>
<dbReference type="Gene3D" id="3.20.20.10">
    <property type="entry name" value="Alanine racemase"/>
    <property type="match status" value="1"/>
</dbReference>
<dbReference type="Pfam" id="PF01168">
    <property type="entry name" value="Ala_racemase_N"/>
    <property type="match status" value="1"/>
</dbReference>
<organism evidence="6 7">
    <name type="scientific">Corynebacterium genitalium ATCC 33030</name>
    <dbReference type="NCBI Taxonomy" id="585529"/>
    <lineage>
        <taxon>Bacteria</taxon>
        <taxon>Bacillati</taxon>
        <taxon>Actinomycetota</taxon>
        <taxon>Actinomycetes</taxon>
        <taxon>Mycobacteriales</taxon>
        <taxon>Corynebacteriaceae</taxon>
        <taxon>Corynebacterium</taxon>
    </lineage>
</organism>
<dbReference type="SUPFAM" id="SSF51419">
    <property type="entry name" value="PLP-binding barrel"/>
    <property type="match status" value="1"/>
</dbReference>
<dbReference type="PANTHER" id="PTHR10146">
    <property type="entry name" value="PROLINE SYNTHETASE CO-TRANSCRIBED BACTERIAL HOMOLOG PROTEIN"/>
    <property type="match status" value="1"/>
</dbReference>
<dbReference type="InterPro" id="IPR011078">
    <property type="entry name" value="PyrdxlP_homeostasis"/>
</dbReference>
<protein>
    <recommendedName>
        <fullName evidence="2">Pyridoxal phosphate homeostasis protein</fullName>
        <shortName evidence="2">PLP homeostasis protein</shortName>
    </recommendedName>
</protein>
<dbReference type="HOGENOM" id="CLU_059988_1_0_11"/>
<reference evidence="6" key="1">
    <citation type="submission" date="2010-06" db="EMBL/GenBank/DDBJ databases">
        <authorList>
            <person name="Muzny D."/>
            <person name="Qin X."/>
            <person name="Buhay C."/>
            <person name="Dugan-Rocha S."/>
            <person name="Ding Y."/>
            <person name="Chen G."/>
            <person name="Hawes A."/>
            <person name="Holder M."/>
            <person name="Jhangiani S."/>
            <person name="Johnson A."/>
            <person name="Khan Z."/>
            <person name="Li Z."/>
            <person name="Liu W."/>
            <person name="Liu X."/>
            <person name="Perez L."/>
            <person name="Shen H."/>
            <person name="Wang Q."/>
            <person name="Watt J."/>
            <person name="Xi L."/>
            <person name="Xin Y."/>
            <person name="Zhou J."/>
            <person name="Deng J."/>
            <person name="Jiang H."/>
            <person name="Liu Y."/>
            <person name="Qu J."/>
            <person name="Song X.-Z."/>
            <person name="Zhang L."/>
            <person name="Villasana D."/>
            <person name="Johnson A."/>
            <person name="Liu J."/>
            <person name="Liyanage D."/>
            <person name="Lorensuhewa L."/>
            <person name="Robinson T."/>
            <person name="Song A."/>
            <person name="Song B.-B."/>
            <person name="Dinh H."/>
            <person name="Thornton R."/>
            <person name="Coyle M."/>
            <person name="Francisco L."/>
            <person name="Jackson L."/>
            <person name="Javaid M."/>
            <person name="Korchina V."/>
            <person name="Kovar C."/>
            <person name="Mata R."/>
            <person name="Mathew T."/>
            <person name="Ngo R."/>
            <person name="Nguyen L."/>
            <person name="Nguyen N."/>
            <person name="Okwuonu G."/>
            <person name="Ongeri F."/>
            <person name="Pham C."/>
            <person name="Simmons D."/>
            <person name="Wilczek-Boney K."/>
            <person name="Hale W."/>
            <person name="Jakkamsetti A."/>
            <person name="Pham P."/>
            <person name="Ruth R."/>
            <person name="San Lucas F."/>
            <person name="Warren J."/>
            <person name="Zhang J."/>
            <person name="Zhao Z."/>
            <person name="Zhou C."/>
            <person name="Zhu D."/>
            <person name="Lee S."/>
            <person name="Bess C."/>
            <person name="Blankenburg K."/>
            <person name="Forbes L."/>
            <person name="Fu Q."/>
            <person name="Gubbala S."/>
            <person name="Hirani K."/>
            <person name="Jayaseelan J.C."/>
            <person name="Lara F."/>
            <person name="Munidasa M."/>
            <person name="Palculict T."/>
            <person name="Patil S."/>
            <person name="Pu L.-L."/>
            <person name="Saada N."/>
            <person name="Tang L."/>
            <person name="Weissenberger G."/>
            <person name="Zhu Y."/>
            <person name="Hemphill L."/>
            <person name="Shang Y."/>
            <person name="Youmans B."/>
            <person name="Ayvaz T."/>
            <person name="Ross M."/>
            <person name="Santibanez J."/>
            <person name="Aqrawi P."/>
            <person name="Gross S."/>
            <person name="Joshi V."/>
            <person name="Fowler G."/>
            <person name="Nazareth L."/>
            <person name="Reid J."/>
            <person name="Worley K."/>
            <person name="Petrosino J."/>
            <person name="Highlander S."/>
            <person name="Gibbs R."/>
        </authorList>
    </citation>
    <scope>NUCLEOTIDE SEQUENCE [LARGE SCALE GENOMIC DNA]</scope>
    <source>
        <strain evidence="6">ATCC 33030</strain>
    </source>
</reference>
<comment type="similarity">
    <text evidence="2 4">Belongs to the pyridoxal phosphate-binding protein YggS/PROSC family.</text>
</comment>
<evidence type="ECO:0000256" key="1">
    <source>
        <dbReference type="ARBA" id="ARBA00022898"/>
    </source>
</evidence>
<dbReference type="PIRSF" id="PIRSF004848">
    <property type="entry name" value="YBL036c_PLPDEIII"/>
    <property type="match status" value="1"/>
</dbReference>
<dbReference type="GO" id="GO:0030170">
    <property type="term" value="F:pyridoxal phosphate binding"/>
    <property type="evidence" value="ECO:0007669"/>
    <property type="project" value="UniProtKB-UniRule"/>
</dbReference>
<evidence type="ECO:0000256" key="2">
    <source>
        <dbReference type="HAMAP-Rule" id="MF_02087"/>
    </source>
</evidence>
<dbReference type="STRING" id="585529.HMPREF0291_11262"/>
<dbReference type="CDD" id="cd00635">
    <property type="entry name" value="PLPDE_III_YBL036c_like"/>
    <property type="match status" value="1"/>
</dbReference>
<gene>
    <name evidence="6" type="ORF">HMPREF0291_11262</name>
</gene>
<proteinExistence type="inferred from homology"/>
<name>D7WEM8_9CORY</name>
<dbReference type="AlphaFoldDB" id="D7WEM8"/>
<evidence type="ECO:0000259" key="5">
    <source>
        <dbReference type="Pfam" id="PF01168"/>
    </source>
</evidence>
<dbReference type="InterPro" id="IPR029066">
    <property type="entry name" value="PLP-binding_barrel"/>
</dbReference>
<evidence type="ECO:0000313" key="7">
    <source>
        <dbReference type="Proteomes" id="UP000004208"/>
    </source>
</evidence>
<feature type="domain" description="Alanine racemase N-terminal" evidence="5">
    <location>
        <begin position="11"/>
        <end position="233"/>
    </location>
</feature>
<accession>D7WEM8</accession>
<comment type="caution">
    <text evidence="6">The sequence shown here is derived from an EMBL/GenBank/DDBJ whole genome shotgun (WGS) entry which is preliminary data.</text>
</comment>